<accession>A0AAX1UN42</accession>
<dbReference type="AlphaFoldDB" id="A0AAX1UN42"/>
<organism evidence="2 3">
    <name type="scientific">Cereibacter sphaeroides</name>
    <name type="common">Rhodobacter sphaeroides</name>
    <dbReference type="NCBI Taxonomy" id="1063"/>
    <lineage>
        <taxon>Bacteria</taxon>
        <taxon>Pseudomonadati</taxon>
        <taxon>Pseudomonadota</taxon>
        <taxon>Alphaproteobacteria</taxon>
        <taxon>Rhodobacterales</taxon>
        <taxon>Paracoccaceae</taxon>
        <taxon>Cereibacter</taxon>
    </lineage>
</organism>
<dbReference type="RefSeq" id="WP_118999612.1">
    <property type="nucleotide sequence ID" value="NZ_QWGP01000005.1"/>
</dbReference>
<evidence type="ECO:0000259" key="1">
    <source>
        <dbReference type="Pfam" id="PF06568"/>
    </source>
</evidence>
<dbReference type="InterPro" id="IPR009506">
    <property type="entry name" value="YjiS-like"/>
</dbReference>
<dbReference type="Proteomes" id="UP000266305">
    <property type="component" value="Unassembled WGS sequence"/>
</dbReference>
<evidence type="ECO:0000313" key="3">
    <source>
        <dbReference type="Proteomes" id="UP000266305"/>
    </source>
</evidence>
<name>A0AAX1UN42_CERSP</name>
<feature type="domain" description="YjiS-like" evidence="1">
    <location>
        <begin position="34"/>
        <end position="60"/>
    </location>
</feature>
<evidence type="ECO:0000313" key="2">
    <source>
        <dbReference type="EMBL" id="RHZ96325.1"/>
    </source>
</evidence>
<comment type="caution">
    <text evidence="2">The sequence shown here is derived from an EMBL/GenBank/DDBJ whole genome shotgun (WGS) entry which is preliminary data.</text>
</comment>
<proteinExistence type="predicted"/>
<dbReference type="EMBL" id="QWGP01000005">
    <property type="protein sequence ID" value="RHZ96325.1"/>
    <property type="molecule type" value="Genomic_DNA"/>
</dbReference>
<dbReference type="Pfam" id="PF06568">
    <property type="entry name" value="YjiS-like"/>
    <property type="match status" value="1"/>
</dbReference>
<gene>
    <name evidence="2" type="ORF">D1114_06340</name>
</gene>
<sequence length="75" mass="8590">MIRAIPQTPPAALPLNRPMPPLARVLFGLGFVVVRWDERRRTRLGLSRLDPHLLRDIGLSHRAAEIEASKPFWQD</sequence>
<protein>
    <submittedName>
        <fullName evidence="2">DUF1127 domain-containing protein</fullName>
    </submittedName>
</protein>
<reference evidence="2 3" key="1">
    <citation type="submission" date="2018-08" db="EMBL/GenBank/DDBJ databases">
        <title>Draft genome sequence of Rhodobacter sphaeroides FY.</title>
        <authorList>
            <person name="Rayyan A."/>
            <person name="Meyer T.E."/>
            <person name="Kyndt J.A."/>
        </authorList>
    </citation>
    <scope>NUCLEOTIDE SEQUENCE [LARGE SCALE GENOMIC DNA]</scope>
    <source>
        <strain evidence="2 3">FY</strain>
    </source>
</reference>